<organism evidence="4 5">
    <name type="scientific">Filimonas effusa</name>
    <dbReference type="NCBI Taxonomy" id="2508721"/>
    <lineage>
        <taxon>Bacteria</taxon>
        <taxon>Pseudomonadati</taxon>
        <taxon>Bacteroidota</taxon>
        <taxon>Chitinophagia</taxon>
        <taxon>Chitinophagales</taxon>
        <taxon>Chitinophagaceae</taxon>
        <taxon>Filimonas</taxon>
    </lineage>
</organism>
<feature type="domain" description="Gfo/Idh/MocA-like oxidoreductase N-terminal" evidence="2">
    <location>
        <begin position="40"/>
        <end position="163"/>
    </location>
</feature>
<dbReference type="PRINTS" id="PR01775">
    <property type="entry name" value="GLFROXRDTASE"/>
</dbReference>
<dbReference type="Gene3D" id="3.40.50.720">
    <property type="entry name" value="NAD(P)-binding Rossmann-like Domain"/>
    <property type="match status" value="1"/>
</dbReference>
<dbReference type="PANTHER" id="PTHR43818:SF11">
    <property type="entry name" value="BCDNA.GH03377"/>
    <property type="match status" value="1"/>
</dbReference>
<dbReference type="Proteomes" id="UP000290545">
    <property type="component" value="Unassembled WGS sequence"/>
</dbReference>
<dbReference type="InterPro" id="IPR008354">
    <property type="entry name" value="Glc-Fru_OxRdtase_bac"/>
</dbReference>
<dbReference type="SUPFAM" id="SSF55347">
    <property type="entry name" value="Glyceraldehyde-3-phosphate dehydrogenase-like, C-terminal domain"/>
    <property type="match status" value="1"/>
</dbReference>
<dbReference type="InterPro" id="IPR050463">
    <property type="entry name" value="Gfo/Idh/MocA_oxidrdct_glycsds"/>
</dbReference>
<dbReference type="OrthoDB" id="9815825at2"/>
<dbReference type="InterPro" id="IPR055170">
    <property type="entry name" value="GFO_IDH_MocA-like_dom"/>
</dbReference>
<evidence type="ECO:0000259" key="3">
    <source>
        <dbReference type="Pfam" id="PF22725"/>
    </source>
</evidence>
<dbReference type="AlphaFoldDB" id="A0A4Q1DBF2"/>
<keyword evidence="1" id="KW-0560">Oxidoreductase</keyword>
<dbReference type="PANTHER" id="PTHR43818">
    <property type="entry name" value="BCDNA.GH03377"/>
    <property type="match status" value="1"/>
</dbReference>
<protein>
    <submittedName>
        <fullName evidence="4">Gfo/Idh/MocA family oxidoreductase</fullName>
    </submittedName>
</protein>
<dbReference type="GO" id="GO:0016491">
    <property type="term" value="F:oxidoreductase activity"/>
    <property type="evidence" value="ECO:0007669"/>
    <property type="project" value="UniProtKB-KW"/>
</dbReference>
<reference evidence="4 5" key="1">
    <citation type="submission" date="2019-01" db="EMBL/GenBank/DDBJ databases">
        <title>Filimonas sp. strain TTM-71.</title>
        <authorList>
            <person name="Chen W.-M."/>
        </authorList>
    </citation>
    <scope>NUCLEOTIDE SEQUENCE [LARGE SCALE GENOMIC DNA]</scope>
    <source>
        <strain evidence="4 5">TTM-71</strain>
    </source>
</reference>
<dbReference type="Pfam" id="PF22725">
    <property type="entry name" value="GFO_IDH_MocA_C3"/>
    <property type="match status" value="1"/>
</dbReference>
<sequence>MTYLSRRSFLQKFSIGVGVLTLPAIGRPGILSSGYAGKKLRVALIGLGNYANLMAEGLRESKYCELAGIVTGTPEKAKKWQAKYHIPDKNIYSYERFDEIAKNKDIELVYITMPNGLHKEYAIRAARAGKHVITEKPMATNAKDCEEMIAACEKAGVYLAVGYRLHFEPTHIELKRLGQESVFGQVRMIEASLGYRTFDLNDTVDATFDINNRKEWHVRKAISGGGALINLGIYPIQACRYILGEEPVAVTAQFGPVHNKKRFSQVEETILWQMEFGSGACTTSTTSYGFNIDRLYAVADSGSFELSPALSYGPFKGKTSKGELNFPVINQQATQIDAIGKQILAGAPLPAHITGEEGLKDMRVVDAIYKAAETGKKVFL</sequence>
<accession>A0A4Q1DBF2</accession>
<dbReference type="InterPro" id="IPR036291">
    <property type="entry name" value="NAD(P)-bd_dom_sf"/>
</dbReference>
<name>A0A4Q1DBF2_9BACT</name>
<evidence type="ECO:0000313" key="4">
    <source>
        <dbReference type="EMBL" id="RXK86781.1"/>
    </source>
</evidence>
<dbReference type="GO" id="GO:0000166">
    <property type="term" value="F:nucleotide binding"/>
    <property type="evidence" value="ECO:0007669"/>
    <property type="project" value="InterPro"/>
</dbReference>
<evidence type="ECO:0000256" key="1">
    <source>
        <dbReference type="ARBA" id="ARBA00023002"/>
    </source>
</evidence>
<evidence type="ECO:0000259" key="2">
    <source>
        <dbReference type="Pfam" id="PF01408"/>
    </source>
</evidence>
<keyword evidence="5" id="KW-1185">Reference proteome</keyword>
<gene>
    <name evidence="4" type="ORF">ESB13_08280</name>
</gene>
<proteinExistence type="predicted"/>
<dbReference type="SUPFAM" id="SSF51735">
    <property type="entry name" value="NAD(P)-binding Rossmann-fold domains"/>
    <property type="match status" value="1"/>
</dbReference>
<dbReference type="RefSeq" id="WP_129002530.1">
    <property type="nucleotide sequence ID" value="NZ_SDHZ01000001.1"/>
</dbReference>
<dbReference type="PROSITE" id="PS51318">
    <property type="entry name" value="TAT"/>
    <property type="match status" value="1"/>
</dbReference>
<feature type="domain" description="GFO/IDH/MocA-like oxidoreductase" evidence="3">
    <location>
        <begin position="173"/>
        <end position="291"/>
    </location>
</feature>
<dbReference type="EMBL" id="SDHZ01000001">
    <property type="protein sequence ID" value="RXK86781.1"/>
    <property type="molecule type" value="Genomic_DNA"/>
</dbReference>
<dbReference type="InterPro" id="IPR000683">
    <property type="entry name" value="Gfo/Idh/MocA-like_OxRdtase_N"/>
</dbReference>
<dbReference type="Pfam" id="PF01408">
    <property type="entry name" value="GFO_IDH_MocA"/>
    <property type="match status" value="1"/>
</dbReference>
<comment type="caution">
    <text evidence="4">The sequence shown here is derived from an EMBL/GenBank/DDBJ whole genome shotgun (WGS) entry which is preliminary data.</text>
</comment>
<dbReference type="InterPro" id="IPR006311">
    <property type="entry name" value="TAT_signal"/>
</dbReference>
<dbReference type="Gene3D" id="3.30.360.10">
    <property type="entry name" value="Dihydrodipicolinate Reductase, domain 2"/>
    <property type="match status" value="1"/>
</dbReference>
<evidence type="ECO:0000313" key="5">
    <source>
        <dbReference type="Proteomes" id="UP000290545"/>
    </source>
</evidence>